<proteinExistence type="predicted"/>
<keyword evidence="1" id="KW-0472">Membrane</keyword>
<feature type="transmembrane region" description="Helical" evidence="1">
    <location>
        <begin position="6"/>
        <end position="27"/>
    </location>
</feature>
<evidence type="ECO:0000313" key="3">
    <source>
        <dbReference type="Proteomes" id="UP000708208"/>
    </source>
</evidence>
<dbReference type="Proteomes" id="UP000708208">
    <property type="component" value="Unassembled WGS sequence"/>
</dbReference>
<feature type="transmembrane region" description="Helical" evidence="1">
    <location>
        <begin position="174"/>
        <end position="191"/>
    </location>
</feature>
<keyword evidence="1" id="KW-1133">Transmembrane helix</keyword>
<gene>
    <name evidence="2" type="ORF">AFUS01_LOCUS8910</name>
</gene>
<keyword evidence="3" id="KW-1185">Reference proteome</keyword>
<feature type="transmembrane region" description="Helical" evidence="1">
    <location>
        <begin position="64"/>
        <end position="88"/>
    </location>
</feature>
<reference evidence="2" key="1">
    <citation type="submission" date="2021-06" db="EMBL/GenBank/DDBJ databases">
        <authorList>
            <person name="Hodson N. C."/>
            <person name="Mongue J. A."/>
            <person name="Jaron S. K."/>
        </authorList>
    </citation>
    <scope>NUCLEOTIDE SEQUENCE</scope>
</reference>
<name>A0A8J2JH31_9HEXA</name>
<comment type="caution">
    <text evidence="2">The sequence shown here is derived from an EMBL/GenBank/DDBJ whole genome shotgun (WGS) entry which is preliminary data.</text>
</comment>
<feature type="transmembrane region" description="Helical" evidence="1">
    <location>
        <begin position="263"/>
        <end position="287"/>
    </location>
</feature>
<feature type="transmembrane region" description="Helical" evidence="1">
    <location>
        <begin position="142"/>
        <end position="162"/>
    </location>
</feature>
<dbReference type="EMBL" id="CAJVCH010062728">
    <property type="protein sequence ID" value="CAG7719591.1"/>
    <property type="molecule type" value="Genomic_DNA"/>
</dbReference>
<feature type="transmembrane region" description="Helical" evidence="1">
    <location>
        <begin position="294"/>
        <end position="313"/>
    </location>
</feature>
<protein>
    <submittedName>
        <fullName evidence="2">Uncharacterized protein</fullName>
    </submittedName>
</protein>
<accession>A0A8J2JH31</accession>
<feature type="transmembrane region" description="Helical" evidence="1">
    <location>
        <begin position="211"/>
        <end position="233"/>
    </location>
</feature>
<dbReference type="AlphaFoldDB" id="A0A8J2JH31"/>
<feature type="transmembrane region" description="Helical" evidence="1">
    <location>
        <begin position="36"/>
        <end position="58"/>
    </location>
</feature>
<organism evidence="2 3">
    <name type="scientific">Allacma fusca</name>
    <dbReference type="NCBI Taxonomy" id="39272"/>
    <lineage>
        <taxon>Eukaryota</taxon>
        <taxon>Metazoa</taxon>
        <taxon>Ecdysozoa</taxon>
        <taxon>Arthropoda</taxon>
        <taxon>Hexapoda</taxon>
        <taxon>Collembola</taxon>
        <taxon>Symphypleona</taxon>
        <taxon>Sminthuridae</taxon>
        <taxon>Allacma</taxon>
    </lineage>
</organism>
<feature type="transmembrane region" description="Helical" evidence="1">
    <location>
        <begin position="333"/>
        <end position="356"/>
    </location>
</feature>
<evidence type="ECO:0000256" key="1">
    <source>
        <dbReference type="SAM" id="Phobius"/>
    </source>
</evidence>
<keyword evidence="1" id="KW-0812">Transmembrane</keyword>
<evidence type="ECO:0000313" key="2">
    <source>
        <dbReference type="EMBL" id="CAG7719591.1"/>
    </source>
</evidence>
<sequence>MGFKSFMTGIFTNVLLGTLVYGINIFIRKSKDPQTLLFGTAGLVIASILMLYAFLWKWNNVRTWSFYLIFVPIFLTSSFDFLTLLDILREPNGIFMKELGSKDRHVRNTVVTNYSLFDGTILHAVNYVALYRLGSGKSSRSLQLLSATGLTMMFSGYAFSSFTSDLPLQPMTKTFLAMLVIYIFLLPVGVLKIPRSFVLSHKQGSGIAPKLLALITLPLLVAAGAVIVAKALVLNGVKNEYLEIVRLNDPLIFLNDVEKTFPFIAGAIWQNVIVSLPLLIISFIYHFKALKPTILWELSIINLGLALPTQFVFITGSLIWKTPKNLRVNPGNVTFWIINLIPVVAALAQVVSLLQFRSSLVSAKAKSKKRL</sequence>